<evidence type="ECO:0000313" key="1">
    <source>
        <dbReference type="EMBL" id="AZQ65636.1"/>
    </source>
</evidence>
<keyword evidence="1" id="KW-0614">Plasmid</keyword>
<gene>
    <name evidence="1" type="ORF">EI427_25720</name>
</gene>
<dbReference type="KEGG" id="fll:EI427_25720"/>
<name>A0A3S9PBN0_9BACT</name>
<dbReference type="OrthoDB" id="1450679at2"/>
<evidence type="ECO:0000313" key="2">
    <source>
        <dbReference type="Proteomes" id="UP000267268"/>
    </source>
</evidence>
<dbReference type="RefSeq" id="WP_126620547.1">
    <property type="nucleotide sequence ID" value="NZ_CP034564.1"/>
</dbReference>
<reference evidence="1 2" key="1">
    <citation type="submission" date="2018-12" db="EMBL/GenBank/DDBJ databases">
        <title>Flammeovirga pectinis sp. nov., isolated from the gut of the Korean scallop, Patinopecten yessoensis.</title>
        <authorList>
            <person name="Bae J.-W."/>
            <person name="Jeong Y.-S."/>
            <person name="Kang W."/>
        </authorList>
    </citation>
    <scope>NUCLEOTIDE SEQUENCE [LARGE SCALE GENOMIC DNA]</scope>
    <source>
        <strain evidence="1 2">L12M1</strain>
        <plasmid evidence="1 2">unnamed1</plasmid>
    </source>
</reference>
<dbReference type="GeneID" id="39493374"/>
<dbReference type="EMBL" id="CP034564">
    <property type="protein sequence ID" value="AZQ65636.1"/>
    <property type="molecule type" value="Genomic_DNA"/>
</dbReference>
<protein>
    <submittedName>
        <fullName evidence="1">Uncharacterized protein</fullName>
    </submittedName>
</protein>
<dbReference type="PROSITE" id="PS51257">
    <property type="entry name" value="PROKAR_LIPOPROTEIN"/>
    <property type="match status" value="1"/>
</dbReference>
<accession>A0A3S9PBN0</accession>
<keyword evidence="2" id="KW-1185">Reference proteome</keyword>
<dbReference type="Proteomes" id="UP000267268">
    <property type="component" value="Plasmid unnamed1"/>
</dbReference>
<proteinExistence type="predicted"/>
<dbReference type="AlphaFoldDB" id="A0A3S9PBN0"/>
<sequence length="151" mass="17538">MFNYLIKTFFHANIVFLLFLISCTEVPPPVSECGCESQTISRIMNITGKLFYKKDSTGNDFNNGKYWIINTDENCINCVHHFIICNDNLLLNSITNIPNVENYSEIFGNEYQVERLLDIQFTGELKRICNPIFSPADYSYYNTYLTKITLK</sequence>
<geneLocation type="plasmid" evidence="1">
    <name>unnamed1</name>
</geneLocation>
<organism evidence="1 2">
    <name type="scientific">Flammeovirga pectinis</name>
    <dbReference type="NCBI Taxonomy" id="2494373"/>
    <lineage>
        <taxon>Bacteria</taxon>
        <taxon>Pseudomonadati</taxon>
        <taxon>Bacteroidota</taxon>
        <taxon>Cytophagia</taxon>
        <taxon>Cytophagales</taxon>
        <taxon>Flammeovirgaceae</taxon>
        <taxon>Flammeovirga</taxon>
    </lineage>
</organism>